<proteinExistence type="predicted"/>
<reference evidence="1" key="1">
    <citation type="journal article" date="2023" name="G3 (Bethesda)">
        <title>Whole genome assemblies of Zophobas morio and Tenebrio molitor.</title>
        <authorList>
            <person name="Kaur S."/>
            <person name="Stinson S.A."/>
            <person name="diCenzo G.C."/>
        </authorList>
    </citation>
    <scope>NUCLEOTIDE SEQUENCE</scope>
    <source>
        <strain evidence="1">QUZm001</strain>
    </source>
</reference>
<organism evidence="1 2">
    <name type="scientific">Zophobas morio</name>
    <dbReference type="NCBI Taxonomy" id="2755281"/>
    <lineage>
        <taxon>Eukaryota</taxon>
        <taxon>Metazoa</taxon>
        <taxon>Ecdysozoa</taxon>
        <taxon>Arthropoda</taxon>
        <taxon>Hexapoda</taxon>
        <taxon>Insecta</taxon>
        <taxon>Pterygota</taxon>
        <taxon>Neoptera</taxon>
        <taxon>Endopterygota</taxon>
        <taxon>Coleoptera</taxon>
        <taxon>Polyphaga</taxon>
        <taxon>Cucujiformia</taxon>
        <taxon>Tenebrionidae</taxon>
        <taxon>Zophobas</taxon>
    </lineage>
</organism>
<name>A0AA38MHF0_9CUCU</name>
<evidence type="ECO:0000313" key="1">
    <source>
        <dbReference type="EMBL" id="KAJ3656228.1"/>
    </source>
</evidence>
<keyword evidence="2" id="KW-1185">Reference proteome</keyword>
<evidence type="ECO:0000313" key="2">
    <source>
        <dbReference type="Proteomes" id="UP001168821"/>
    </source>
</evidence>
<sequence length="133" mass="15298">MHFTLKLMDTANLDVQNNSGNNIRSIQCGVAPRTILAPTYDGQTPWSSYKKQFEAAPTLCEEDRNRYRAVISALELQFGDEHLKKVFTAQVKTRIQKARESLQEFEADCYVLHAPTHHHPSKRGLRQKHHLMP</sequence>
<gene>
    <name evidence="1" type="ORF">Zmor_015321</name>
</gene>
<comment type="caution">
    <text evidence="1">The sequence shown here is derived from an EMBL/GenBank/DDBJ whole genome shotgun (WGS) entry which is preliminary data.</text>
</comment>
<dbReference type="PANTHER" id="PTHR45823:SF1">
    <property type="entry name" value="T-SNARE COILED-COIL HOMOLOGY DOMAIN-CONTAINING PROTEIN"/>
    <property type="match status" value="1"/>
</dbReference>
<accession>A0AA38MHF0</accession>
<protein>
    <submittedName>
        <fullName evidence="1">Uncharacterized protein</fullName>
    </submittedName>
</protein>
<dbReference type="Proteomes" id="UP001168821">
    <property type="component" value="Unassembled WGS sequence"/>
</dbReference>
<dbReference type="PANTHER" id="PTHR45823">
    <property type="entry name" value="T-SNARE COILED-COIL HOMOLOGY DOMAIN-CONTAINING PROTEIN"/>
    <property type="match status" value="1"/>
</dbReference>
<dbReference type="AlphaFoldDB" id="A0AA38MHF0"/>
<dbReference type="EMBL" id="JALNTZ010000004">
    <property type="protein sequence ID" value="KAJ3656228.1"/>
    <property type="molecule type" value="Genomic_DNA"/>
</dbReference>